<proteinExistence type="predicted"/>
<reference evidence="1" key="1">
    <citation type="submission" date="2020-09" db="EMBL/GenBank/DDBJ databases">
        <title>Genome-Enabled Discovery of Anthraquinone Biosynthesis in Senna tora.</title>
        <authorList>
            <person name="Kang S.-H."/>
            <person name="Pandey R.P."/>
            <person name="Lee C.-M."/>
            <person name="Sim J.-S."/>
            <person name="Jeong J.-T."/>
            <person name="Choi B.-S."/>
            <person name="Jung M."/>
            <person name="Ginzburg D."/>
            <person name="Zhao K."/>
            <person name="Won S.Y."/>
            <person name="Oh T.-J."/>
            <person name="Yu Y."/>
            <person name="Kim N.-H."/>
            <person name="Lee O.R."/>
            <person name="Lee T.-H."/>
            <person name="Bashyal P."/>
            <person name="Kim T.-S."/>
            <person name="Lee W.-H."/>
            <person name="Kawkins C."/>
            <person name="Kim C.-K."/>
            <person name="Kim J.S."/>
            <person name="Ahn B.O."/>
            <person name="Rhee S.Y."/>
            <person name="Sohng J.K."/>
        </authorList>
    </citation>
    <scope>NUCLEOTIDE SEQUENCE</scope>
    <source>
        <tissue evidence="1">Leaf</tissue>
    </source>
</reference>
<dbReference type="AlphaFoldDB" id="A0A834T1X8"/>
<dbReference type="Proteomes" id="UP000634136">
    <property type="component" value="Unassembled WGS sequence"/>
</dbReference>
<protein>
    <submittedName>
        <fullName evidence="1">Uncharacterized protein</fullName>
    </submittedName>
</protein>
<comment type="caution">
    <text evidence="1">The sequence shown here is derived from an EMBL/GenBank/DDBJ whole genome shotgun (WGS) entry which is preliminary data.</text>
</comment>
<organism evidence="1 2">
    <name type="scientific">Senna tora</name>
    <dbReference type="NCBI Taxonomy" id="362788"/>
    <lineage>
        <taxon>Eukaryota</taxon>
        <taxon>Viridiplantae</taxon>
        <taxon>Streptophyta</taxon>
        <taxon>Embryophyta</taxon>
        <taxon>Tracheophyta</taxon>
        <taxon>Spermatophyta</taxon>
        <taxon>Magnoliopsida</taxon>
        <taxon>eudicotyledons</taxon>
        <taxon>Gunneridae</taxon>
        <taxon>Pentapetalae</taxon>
        <taxon>rosids</taxon>
        <taxon>fabids</taxon>
        <taxon>Fabales</taxon>
        <taxon>Fabaceae</taxon>
        <taxon>Caesalpinioideae</taxon>
        <taxon>Cassia clade</taxon>
        <taxon>Senna</taxon>
    </lineage>
</organism>
<name>A0A834T1X8_9FABA</name>
<evidence type="ECO:0000313" key="1">
    <source>
        <dbReference type="EMBL" id="KAF7813791.1"/>
    </source>
</evidence>
<evidence type="ECO:0000313" key="2">
    <source>
        <dbReference type="Proteomes" id="UP000634136"/>
    </source>
</evidence>
<keyword evidence="2" id="KW-1185">Reference proteome</keyword>
<sequence>MASATVKDNIVVEIPNLIRV</sequence>
<accession>A0A834T1X8</accession>
<dbReference type="EMBL" id="JAAIUW010000010">
    <property type="protein sequence ID" value="KAF7813791.1"/>
    <property type="molecule type" value="Genomic_DNA"/>
</dbReference>
<gene>
    <name evidence="1" type="ORF">G2W53_034767</name>
</gene>